<gene>
    <name evidence="2" type="ORF">H5P27_13830</name>
</gene>
<accession>A0A7X1E974</accession>
<feature type="chain" id="PRO_5031156919" evidence="1">
    <location>
        <begin position="27"/>
        <end position="160"/>
    </location>
</feature>
<name>A0A7X1E974_9BACT</name>
<evidence type="ECO:0000313" key="2">
    <source>
        <dbReference type="EMBL" id="MBC2607129.1"/>
    </source>
</evidence>
<proteinExistence type="predicted"/>
<sequence>MTTIQSSFKRAFGAIASLVFALSLHADPVSVGDTMPKLSGTDQHEKPYAIESGTRYVLASYEMGPGKQANAFLDEKGANFLPENKAVYVANIHGMPGIIANTFALPKMRKYSHRILVMNEDGLFDEWPQEKGKVAVFTLDAEGKITHISQWSPKSGEAPF</sequence>
<evidence type="ECO:0000313" key="3">
    <source>
        <dbReference type="Proteomes" id="UP000526501"/>
    </source>
</evidence>
<evidence type="ECO:0000256" key="1">
    <source>
        <dbReference type="SAM" id="SignalP"/>
    </source>
</evidence>
<comment type="caution">
    <text evidence="2">The sequence shown here is derived from an EMBL/GenBank/DDBJ whole genome shotgun (WGS) entry which is preliminary data.</text>
</comment>
<keyword evidence="3" id="KW-1185">Reference proteome</keyword>
<organism evidence="2 3">
    <name type="scientific">Pelagicoccus albus</name>
    <dbReference type="NCBI Taxonomy" id="415222"/>
    <lineage>
        <taxon>Bacteria</taxon>
        <taxon>Pseudomonadati</taxon>
        <taxon>Verrucomicrobiota</taxon>
        <taxon>Opitutia</taxon>
        <taxon>Puniceicoccales</taxon>
        <taxon>Pelagicoccaceae</taxon>
        <taxon>Pelagicoccus</taxon>
    </lineage>
</organism>
<dbReference type="EMBL" id="JACHVC010000012">
    <property type="protein sequence ID" value="MBC2607129.1"/>
    <property type="molecule type" value="Genomic_DNA"/>
</dbReference>
<dbReference type="AlphaFoldDB" id="A0A7X1E974"/>
<dbReference type="RefSeq" id="WP_185660988.1">
    <property type="nucleotide sequence ID" value="NZ_CAWPOO010000012.1"/>
</dbReference>
<reference evidence="2 3" key="1">
    <citation type="submission" date="2020-07" db="EMBL/GenBank/DDBJ databases">
        <authorList>
            <person name="Feng X."/>
        </authorList>
    </citation>
    <scope>NUCLEOTIDE SEQUENCE [LARGE SCALE GENOMIC DNA]</scope>
    <source>
        <strain evidence="2 3">JCM23202</strain>
    </source>
</reference>
<keyword evidence="1" id="KW-0732">Signal</keyword>
<protein>
    <submittedName>
        <fullName evidence="2">Uncharacterized protein</fullName>
    </submittedName>
</protein>
<dbReference type="Proteomes" id="UP000526501">
    <property type="component" value="Unassembled WGS sequence"/>
</dbReference>
<feature type="signal peptide" evidence="1">
    <location>
        <begin position="1"/>
        <end position="26"/>
    </location>
</feature>